<dbReference type="Proteomes" id="UP000008144">
    <property type="component" value="Chromosome 3"/>
</dbReference>
<dbReference type="HOGENOM" id="CLU_1253117_0_0_1"/>
<reference evidence="2" key="4">
    <citation type="submission" date="2025-09" db="UniProtKB">
        <authorList>
            <consortium name="Ensembl"/>
        </authorList>
    </citation>
    <scope>IDENTIFICATION</scope>
</reference>
<organism evidence="2 3">
    <name type="scientific">Ciona intestinalis</name>
    <name type="common">Transparent sea squirt</name>
    <name type="synonym">Ascidia intestinalis</name>
    <dbReference type="NCBI Taxonomy" id="7719"/>
    <lineage>
        <taxon>Eukaryota</taxon>
        <taxon>Metazoa</taxon>
        <taxon>Chordata</taxon>
        <taxon>Tunicata</taxon>
        <taxon>Ascidiacea</taxon>
        <taxon>Phlebobranchia</taxon>
        <taxon>Cionidae</taxon>
        <taxon>Ciona</taxon>
    </lineage>
</organism>
<dbReference type="STRING" id="7719.ENSCINP00000033956"/>
<dbReference type="PANTHER" id="PTHR28535">
    <property type="entry name" value="ZINC FINGER GRF-TYPE CONTAINING 1"/>
    <property type="match status" value="1"/>
</dbReference>
<dbReference type="InterPro" id="IPR052800">
    <property type="entry name" value="DNA_Repair_Helicase_ZGRF1"/>
</dbReference>
<dbReference type="Pfam" id="PF10382">
    <property type="entry name" value="ZGRF1-like_N"/>
    <property type="match status" value="1"/>
</dbReference>
<sequence length="221" mass="24835">MKRKFKVLYTHQKTKKKKTWQDGYLTLTIDEKRGFLTDEEKRNISTVYLNKKNVECGSALESDKYLIQVDDEIMSDSPQLSQQEKVVTVTKPPETPVTYSQNSQTVVKKSRGFSVPRKVVTHIPVPEVASAKFQPISAPVKVPEKSIWNEVLPLTEETTNLVNEDVNIGLNLRGTQDVLKMLGCTGPVNSVLKEVSSNVDPHVSDHNTQDSGLSDFFEELS</sequence>
<evidence type="ECO:0000313" key="2">
    <source>
        <dbReference type="Ensembl" id="ENSCINP00000033956.1"/>
    </source>
</evidence>
<name>H2XWC2_CIOIN</name>
<protein>
    <recommendedName>
        <fullName evidence="1">5'-3' DNA helicase ZGRF1-like N-terminal domain-containing protein</fullName>
    </recommendedName>
</protein>
<feature type="domain" description="5'-3' DNA helicase ZGRF1-like N-terminal" evidence="1">
    <location>
        <begin position="4"/>
        <end position="74"/>
    </location>
</feature>
<proteinExistence type="predicted"/>
<evidence type="ECO:0000259" key="1">
    <source>
        <dbReference type="Pfam" id="PF10382"/>
    </source>
</evidence>
<dbReference type="AlphaFoldDB" id="H2XWC2"/>
<dbReference type="EMBL" id="EAAA01001762">
    <property type="status" value="NOT_ANNOTATED_CDS"/>
    <property type="molecule type" value="Genomic_DNA"/>
</dbReference>
<reference evidence="2" key="2">
    <citation type="journal article" date="2008" name="Genome Biol.">
        <title>Improved genome assembly and evidence-based global gene model set for the chordate Ciona intestinalis: new insight into intron and operon populations.</title>
        <authorList>
            <person name="Satou Y."/>
            <person name="Mineta K."/>
            <person name="Ogasawara M."/>
            <person name="Sasakura Y."/>
            <person name="Shoguchi E."/>
            <person name="Ueno K."/>
            <person name="Yamada L."/>
            <person name="Matsumoto J."/>
            <person name="Wasserscheid J."/>
            <person name="Dewar K."/>
            <person name="Wiley G.B."/>
            <person name="Macmil S.L."/>
            <person name="Roe B.A."/>
            <person name="Zeller R.W."/>
            <person name="Hastings K.E."/>
            <person name="Lemaire P."/>
            <person name="Lindquist E."/>
            <person name="Endo T."/>
            <person name="Hotta K."/>
            <person name="Inaba K."/>
        </authorList>
    </citation>
    <scope>NUCLEOTIDE SEQUENCE [LARGE SCALE GENOMIC DNA]</scope>
    <source>
        <strain evidence="2">wild type</strain>
    </source>
</reference>
<accession>H2XWC2</accession>
<dbReference type="Ensembl" id="ENSCINT00000030549.1">
    <property type="protein sequence ID" value="ENSCINP00000033956.1"/>
    <property type="gene ID" value="ENSCING00000021555.1"/>
</dbReference>
<dbReference type="InterPro" id="IPR018838">
    <property type="entry name" value="ZGRF1-like_N"/>
</dbReference>
<reference evidence="2" key="3">
    <citation type="submission" date="2025-08" db="UniProtKB">
        <authorList>
            <consortium name="Ensembl"/>
        </authorList>
    </citation>
    <scope>IDENTIFICATION</scope>
</reference>
<evidence type="ECO:0000313" key="3">
    <source>
        <dbReference type="Proteomes" id="UP000008144"/>
    </source>
</evidence>
<dbReference type="InParanoid" id="H2XWC2"/>
<dbReference type="PANTHER" id="PTHR28535:SF1">
    <property type="entry name" value="PROTEIN ZGRF1"/>
    <property type="match status" value="1"/>
</dbReference>
<reference evidence="3" key="1">
    <citation type="journal article" date="2002" name="Science">
        <title>The draft genome of Ciona intestinalis: insights into chordate and vertebrate origins.</title>
        <authorList>
            <person name="Dehal P."/>
            <person name="Satou Y."/>
            <person name="Campbell R.K."/>
            <person name="Chapman J."/>
            <person name="Degnan B."/>
            <person name="De Tomaso A."/>
            <person name="Davidson B."/>
            <person name="Di Gregorio A."/>
            <person name="Gelpke M."/>
            <person name="Goodstein D.M."/>
            <person name="Harafuji N."/>
            <person name="Hastings K.E."/>
            <person name="Ho I."/>
            <person name="Hotta K."/>
            <person name="Huang W."/>
            <person name="Kawashima T."/>
            <person name="Lemaire P."/>
            <person name="Martinez D."/>
            <person name="Meinertzhagen I.A."/>
            <person name="Necula S."/>
            <person name="Nonaka M."/>
            <person name="Putnam N."/>
            <person name="Rash S."/>
            <person name="Saiga H."/>
            <person name="Satake M."/>
            <person name="Terry A."/>
            <person name="Yamada L."/>
            <person name="Wang H.G."/>
            <person name="Awazu S."/>
            <person name="Azumi K."/>
            <person name="Boore J."/>
            <person name="Branno M."/>
            <person name="Chin-Bow S."/>
            <person name="DeSantis R."/>
            <person name="Doyle S."/>
            <person name="Francino P."/>
            <person name="Keys D.N."/>
            <person name="Haga S."/>
            <person name="Hayashi H."/>
            <person name="Hino K."/>
            <person name="Imai K.S."/>
            <person name="Inaba K."/>
            <person name="Kano S."/>
            <person name="Kobayashi K."/>
            <person name="Kobayashi M."/>
            <person name="Lee B.I."/>
            <person name="Makabe K.W."/>
            <person name="Manohar C."/>
            <person name="Matassi G."/>
            <person name="Medina M."/>
            <person name="Mochizuki Y."/>
            <person name="Mount S."/>
            <person name="Morishita T."/>
            <person name="Miura S."/>
            <person name="Nakayama A."/>
            <person name="Nishizaka S."/>
            <person name="Nomoto H."/>
            <person name="Ohta F."/>
            <person name="Oishi K."/>
            <person name="Rigoutsos I."/>
            <person name="Sano M."/>
            <person name="Sasaki A."/>
            <person name="Sasakura Y."/>
            <person name="Shoguchi E."/>
            <person name="Shin-i T."/>
            <person name="Spagnuolo A."/>
            <person name="Stainier D."/>
            <person name="Suzuki M.M."/>
            <person name="Tassy O."/>
            <person name="Takatori N."/>
            <person name="Tokuoka M."/>
            <person name="Yagi K."/>
            <person name="Yoshizaki F."/>
            <person name="Wada S."/>
            <person name="Zhang C."/>
            <person name="Hyatt P.D."/>
            <person name="Larimer F."/>
            <person name="Detter C."/>
            <person name="Doggett N."/>
            <person name="Glavina T."/>
            <person name="Hawkins T."/>
            <person name="Richardson P."/>
            <person name="Lucas S."/>
            <person name="Kohara Y."/>
            <person name="Levine M."/>
            <person name="Satoh N."/>
            <person name="Rokhsar D.S."/>
        </authorList>
    </citation>
    <scope>NUCLEOTIDE SEQUENCE [LARGE SCALE GENOMIC DNA]</scope>
</reference>
<keyword evidence="3" id="KW-1185">Reference proteome</keyword>